<feature type="transmembrane region" description="Helical" evidence="2">
    <location>
        <begin position="179"/>
        <end position="200"/>
    </location>
</feature>
<reference evidence="3" key="1">
    <citation type="submission" date="2020-05" db="EMBL/GenBank/DDBJ databases">
        <authorList>
            <person name="Delgado-Blas J."/>
        </authorList>
    </citation>
    <scope>NUCLEOTIDE SEQUENCE</scope>
    <source>
        <strain evidence="3">BB1454</strain>
    </source>
</reference>
<name>A0AA35D7I4_9BURK</name>
<feature type="region of interest" description="Disordered" evidence="1">
    <location>
        <begin position="141"/>
        <end position="165"/>
    </location>
</feature>
<organism evidence="3 4">
    <name type="scientific">Comamonas aquatica</name>
    <dbReference type="NCBI Taxonomy" id="225991"/>
    <lineage>
        <taxon>Bacteria</taxon>
        <taxon>Pseudomonadati</taxon>
        <taxon>Pseudomonadota</taxon>
        <taxon>Betaproteobacteria</taxon>
        <taxon>Burkholderiales</taxon>
        <taxon>Comamonadaceae</taxon>
        <taxon>Comamonas</taxon>
    </lineage>
</organism>
<proteinExistence type="predicted"/>
<feature type="compositionally biased region" description="Basic residues" evidence="1">
    <location>
        <begin position="15"/>
        <end position="28"/>
    </location>
</feature>
<keyword evidence="2" id="KW-0472">Membrane</keyword>
<dbReference type="EMBL" id="CAHPSC010000010">
    <property type="protein sequence ID" value="CAB5674703.1"/>
    <property type="molecule type" value="Genomic_DNA"/>
</dbReference>
<comment type="caution">
    <text evidence="3">The sequence shown here is derived from an EMBL/GenBank/DDBJ whole genome shotgun (WGS) entry which is preliminary data.</text>
</comment>
<gene>
    <name evidence="3" type="ORF">GHA_01059</name>
</gene>
<evidence type="ECO:0000313" key="4">
    <source>
        <dbReference type="Proteomes" id="UP000834458"/>
    </source>
</evidence>
<dbReference type="AlphaFoldDB" id="A0AA35D7I4"/>
<feature type="region of interest" description="Disordered" evidence="1">
    <location>
        <begin position="1"/>
        <end position="52"/>
    </location>
</feature>
<keyword evidence="2" id="KW-1133">Transmembrane helix</keyword>
<dbReference type="Proteomes" id="UP000834458">
    <property type="component" value="Unassembled WGS sequence"/>
</dbReference>
<protein>
    <submittedName>
        <fullName evidence="3">Uncharacterized protein</fullName>
    </submittedName>
</protein>
<evidence type="ECO:0000256" key="1">
    <source>
        <dbReference type="SAM" id="MobiDB-lite"/>
    </source>
</evidence>
<keyword evidence="2" id="KW-0812">Transmembrane</keyword>
<evidence type="ECO:0000313" key="3">
    <source>
        <dbReference type="EMBL" id="CAB5674703.1"/>
    </source>
</evidence>
<accession>A0AA35D7I4</accession>
<sequence>MPVSCGATMVSGKCQPHRHGGGARRRGAPPHDLASRTAATHDPGRHPTPTVRRQTHCTLGARHTGRPHPTHRPGPPAGLRARQPIAPASAPWTHATAVELKNLIALGVIGSKTKIEKLCYRVDTRIAVASFRHACHGSVFSAQRASGPPPAADTDDPGHAACADRPPPPRRCFWRPIRVCVRTAGALVVALLFFLPGPALPWTT</sequence>
<evidence type="ECO:0000256" key="2">
    <source>
        <dbReference type="SAM" id="Phobius"/>
    </source>
</evidence>